<dbReference type="PANTHER" id="PTHR48081:SF30">
    <property type="entry name" value="ACETYL-HYDROLASE LIPR-RELATED"/>
    <property type="match status" value="1"/>
</dbReference>
<proteinExistence type="inferred from homology"/>
<evidence type="ECO:0000259" key="3">
    <source>
        <dbReference type="Pfam" id="PF07859"/>
    </source>
</evidence>
<dbReference type="Proteomes" id="UP000648352">
    <property type="component" value="Unassembled WGS sequence"/>
</dbReference>
<dbReference type="Pfam" id="PF07859">
    <property type="entry name" value="Abhydrolase_3"/>
    <property type="match status" value="1"/>
</dbReference>
<comment type="similarity">
    <text evidence="1">Belongs to the 'GDXG' lipolytic enzyme family.</text>
</comment>
<dbReference type="InterPro" id="IPR013094">
    <property type="entry name" value="AB_hydrolase_3"/>
</dbReference>
<dbReference type="RefSeq" id="WP_191718914.1">
    <property type="nucleotide sequence ID" value="NZ_JACSQP010000004.1"/>
</dbReference>
<organism evidence="4 5">
    <name type="scientific">Microbacterium pullorum</name>
    <dbReference type="NCBI Taxonomy" id="2762236"/>
    <lineage>
        <taxon>Bacteria</taxon>
        <taxon>Bacillati</taxon>
        <taxon>Actinomycetota</taxon>
        <taxon>Actinomycetes</taxon>
        <taxon>Micrococcales</taxon>
        <taxon>Microbacteriaceae</taxon>
        <taxon>Microbacterium</taxon>
    </lineage>
</organism>
<dbReference type="Gene3D" id="3.40.50.1820">
    <property type="entry name" value="alpha/beta hydrolase"/>
    <property type="match status" value="1"/>
</dbReference>
<protein>
    <submittedName>
        <fullName evidence="4">Alpha/beta hydrolase</fullName>
    </submittedName>
</protein>
<evidence type="ECO:0000313" key="4">
    <source>
        <dbReference type="EMBL" id="MBD7957752.1"/>
    </source>
</evidence>
<dbReference type="InterPro" id="IPR029058">
    <property type="entry name" value="AB_hydrolase_fold"/>
</dbReference>
<sequence>MTAHVPTVHPPIPTTISDEARVVLEAAAVTPVMANPAPADEAGWQQLGAFAATADPGMVFALALATTGAVAQDVVVPIAARRRGEASYLVAEPAESAGNRALLAIHGGSFTFGGGEAARVSTGLLAAAYGVRTWGMDYRELPDHPFPAGLEDCLTVYRALLEEFSPEKVVVLGQSGGANLAAALMLRARDEGVPLPAGLALLSPPVDLTCAGDSYQTNGFAVAGTGIENVFARYAGHADLRDPHISPLFGDLTGLPPTILTAGTRDFLLSDTVRMHRALLRQGVRAELHVWEGAPHGLFMGRAPEDREQVAQVRGFLEEVWAA</sequence>
<evidence type="ECO:0000313" key="5">
    <source>
        <dbReference type="Proteomes" id="UP000648352"/>
    </source>
</evidence>
<comment type="caution">
    <text evidence="4">The sequence shown here is derived from an EMBL/GenBank/DDBJ whole genome shotgun (WGS) entry which is preliminary data.</text>
</comment>
<feature type="domain" description="Alpha/beta hydrolase fold-3" evidence="3">
    <location>
        <begin position="103"/>
        <end position="299"/>
    </location>
</feature>
<name>A0ABR8S2P1_9MICO</name>
<dbReference type="InterPro" id="IPR050300">
    <property type="entry name" value="GDXG_lipolytic_enzyme"/>
</dbReference>
<keyword evidence="2 4" id="KW-0378">Hydrolase</keyword>
<dbReference type="GO" id="GO:0016787">
    <property type="term" value="F:hydrolase activity"/>
    <property type="evidence" value="ECO:0007669"/>
    <property type="project" value="UniProtKB-KW"/>
</dbReference>
<dbReference type="EMBL" id="JACSQP010000004">
    <property type="protein sequence ID" value="MBD7957752.1"/>
    <property type="molecule type" value="Genomic_DNA"/>
</dbReference>
<accession>A0ABR8S2P1</accession>
<keyword evidence="5" id="KW-1185">Reference proteome</keyword>
<gene>
    <name evidence="4" type="ORF">H9651_08885</name>
</gene>
<dbReference type="SUPFAM" id="SSF53474">
    <property type="entry name" value="alpha/beta-Hydrolases"/>
    <property type="match status" value="1"/>
</dbReference>
<evidence type="ECO:0000256" key="2">
    <source>
        <dbReference type="ARBA" id="ARBA00022801"/>
    </source>
</evidence>
<reference evidence="4 5" key="1">
    <citation type="submission" date="2020-08" db="EMBL/GenBank/DDBJ databases">
        <title>A Genomic Blueprint of the Chicken Gut Microbiome.</title>
        <authorList>
            <person name="Gilroy R."/>
            <person name="Ravi A."/>
            <person name="Getino M."/>
            <person name="Pursley I."/>
            <person name="Horton D.L."/>
            <person name="Alikhan N.-F."/>
            <person name="Baker D."/>
            <person name="Gharbi K."/>
            <person name="Hall N."/>
            <person name="Watson M."/>
            <person name="Adriaenssens E.M."/>
            <person name="Foster-Nyarko E."/>
            <person name="Jarju S."/>
            <person name="Secka A."/>
            <person name="Antonio M."/>
            <person name="Oren A."/>
            <person name="Chaudhuri R."/>
            <person name="La Ragione R.M."/>
            <person name="Hildebrand F."/>
            <person name="Pallen M.J."/>
        </authorList>
    </citation>
    <scope>NUCLEOTIDE SEQUENCE [LARGE SCALE GENOMIC DNA]</scope>
    <source>
        <strain evidence="4 5">Sa4CUA7</strain>
    </source>
</reference>
<evidence type="ECO:0000256" key="1">
    <source>
        <dbReference type="ARBA" id="ARBA00010515"/>
    </source>
</evidence>
<dbReference type="PANTHER" id="PTHR48081">
    <property type="entry name" value="AB HYDROLASE SUPERFAMILY PROTEIN C4A8.06C"/>
    <property type="match status" value="1"/>
</dbReference>